<dbReference type="GO" id="GO:0005524">
    <property type="term" value="F:ATP binding"/>
    <property type="evidence" value="ECO:0007669"/>
    <property type="project" value="UniProtKB-UniRule"/>
</dbReference>
<dbReference type="KEGG" id="abut:Ami103574_05665"/>
<evidence type="ECO:0000313" key="3">
    <source>
        <dbReference type="Proteomes" id="UP000466848"/>
    </source>
</evidence>
<dbReference type="InterPro" id="IPR027417">
    <property type="entry name" value="P-loop_NTPase"/>
</dbReference>
<dbReference type="PANTHER" id="PTHR40453">
    <property type="entry name" value="PROTEIN YOEF"/>
    <property type="match status" value="1"/>
</dbReference>
<keyword evidence="1" id="KW-0547">Nucleotide-binding</keyword>
<organism evidence="2 3">
    <name type="scientific">Aminipila butyrica</name>
    <dbReference type="NCBI Taxonomy" id="433296"/>
    <lineage>
        <taxon>Bacteria</taxon>
        <taxon>Bacillati</taxon>
        <taxon>Bacillota</taxon>
        <taxon>Clostridia</taxon>
        <taxon>Peptostreptococcales</taxon>
        <taxon>Anaerovoracaceae</taxon>
        <taxon>Aminipila</taxon>
    </lineage>
</organism>
<sequence length="153" mass="16941">MKKKRVMVIGPAHCGKTTLVNELNEYDGPLRKTQDTIYGKNTIDVPSSYVAIPWMYKHLIATAQNAAACILLLVDQSRPTEVYSPGFARVFRCPVIGVISKCDLNPENEKVCRRQLKQIGVNEPYFQISVPNGTGVEALKAHILQLTSKGGRV</sequence>
<dbReference type="CDD" id="cd00882">
    <property type="entry name" value="Ras_like_GTPase"/>
    <property type="match status" value="1"/>
</dbReference>
<dbReference type="AlphaFoldDB" id="A0A858BS98"/>
<dbReference type="GO" id="GO:0006576">
    <property type="term" value="P:biogenic amine metabolic process"/>
    <property type="evidence" value="ECO:0007669"/>
    <property type="project" value="InterPro"/>
</dbReference>
<dbReference type="Proteomes" id="UP000466848">
    <property type="component" value="Chromosome"/>
</dbReference>
<evidence type="ECO:0000256" key="1">
    <source>
        <dbReference type="PIRNR" id="PIRNR036409"/>
    </source>
</evidence>
<evidence type="ECO:0000313" key="2">
    <source>
        <dbReference type="EMBL" id="QIB68841.1"/>
    </source>
</evidence>
<dbReference type="RefSeq" id="WP_163065704.1">
    <property type="nucleotide sequence ID" value="NZ_CP048649.1"/>
</dbReference>
<comment type="similarity">
    <text evidence="1">Belongs to the EutP/PduV family.</text>
</comment>
<gene>
    <name evidence="2" type="ORF">Ami103574_05665</name>
</gene>
<dbReference type="PANTHER" id="PTHR40453:SF1">
    <property type="entry name" value="PROTEIN YOEF"/>
    <property type="match status" value="1"/>
</dbReference>
<dbReference type="EMBL" id="CP048649">
    <property type="protein sequence ID" value="QIB68841.1"/>
    <property type="molecule type" value="Genomic_DNA"/>
</dbReference>
<dbReference type="InterPro" id="IPR012381">
    <property type="entry name" value="EutP_PduV"/>
</dbReference>
<protein>
    <submittedName>
        <fullName evidence="2">Ethanolamine utilization protein EutP</fullName>
    </submittedName>
</protein>
<accession>A0A858BS98</accession>
<dbReference type="Pfam" id="PF10662">
    <property type="entry name" value="PduV-EutP"/>
    <property type="match status" value="1"/>
</dbReference>
<reference evidence="2 3" key="1">
    <citation type="submission" date="2020-02" db="EMBL/GenBank/DDBJ databases">
        <authorList>
            <person name="Kim Y.B."/>
            <person name="Roh S.W."/>
        </authorList>
    </citation>
    <scope>NUCLEOTIDE SEQUENCE [LARGE SCALE GENOMIC DNA]</scope>
    <source>
        <strain evidence="2 3">DSM 103574</strain>
    </source>
</reference>
<name>A0A858BS98_9FIRM</name>
<proteinExistence type="inferred from homology"/>
<dbReference type="SUPFAM" id="SSF52540">
    <property type="entry name" value="P-loop containing nucleoside triphosphate hydrolases"/>
    <property type="match status" value="1"/>
</dbReference>
<dbReference type="PIRSF" id="PIRSF036409">
    <property type="entry name" value="EutP_PduV"/>
    <property type="match status" value="1"/>
</dbReference>
<dbReference type="Gene3D" id="3.40.50.300">
    <property type="entry name" value="P-loop containing nucleotide triphosphate hydrolases"/>
    <property type="match status" value="1"/>
</dbReference>
<keyword evidence="3" id="KW-1185">Reference proteome</keyword>